<protein>
    <recommendedName>
        <fullName evidence="11">E3 ubiquitin-protein ligase</fullName>
        <ecNumber evidence="11">2.3.2.27</ecNumber>
    </recommendedName>
</protein>
<keyword evidence="11" id="KW-0963">Cytoplasm</keyword>
<comment type="similarity">
    <text evidence="3 11">Belongs to the Deltex family.</text>
</comment>
<feature type="domain" description="WWE" evidence="14">
    <location>
        <begin position="1"/>
        <end position="71"/>
    </location>
</feature>
<feature type="region of interest" description="Disordered" evidence="12">
    <location>
        <begin position="129"/>
        <end position="169"/>
    </location>
</feature>
<dbReference type="AlphaFoldDB" id="A0AAV7JLF3"/>
<dbReference type="InterPro" id="IPR039396">
    <property type="entry name" value="Deltex_C"/>
</dbReference>
<accession>A0AAV7JLF3</accession>
<dbReference type="GO" id="GO:0008270">
    <property type="term" value="F:zinc ion binding"/>
    <property type="evidence" value="ECO:0007669"/>
    <property type="project" value="UniProtKB-KW"/>
</dbReference>
<evidence type="ECO:0000256" key="2">
    <source>
        <dbReference type="ARBA" id="ARBA00004906"/>
    </source>
</evidence>
<keyword evidence="16" id="KW-1185">Reference proteome</keyword>
<dbReference type="PROSITE" id="PS50918">
    <property type="entry name" value="WWE"/>
    <property type="match status" value="1"/>
</dbReference>
<evidence type="ECO:0000256" key="3">
    <source>
        <dbReference type="ARBA" id="ARBA00009413"/>
    </source>
</evidence>
<evidence type="ECO:0000256" key="12">
    <source>
        <dbReference type="SAM" id="MobiDB-lite"/>
    </source>
</evidence>
<keyword evidence="8 11" id="KW-0862">Zinc</keyword>
<comment type="subcellular location">
    <subcellularLocation>
        <location evidence="11">Cytoplasm</location>
    </subcellularLocation>
</comment>
<dbReference type="Proteomes" id="UP001165289">
    <property type="component" value="Unassembled WGS sequence"/>
</dbReference>
<evidence type="ECO:0000256" key="8">
    <source>
        <dbReference type="ARBA" id="ARBA00022833"/>
    </source>
</evidence>
<gene>
    <name evidence="15" type="ORF">LOD99_11559</name>
</gene>
<proteinExistence type="inferred from homology"/>
<evidence type="ECO:0000256" key="11">
    <source>
        <dbReference type="RuleBase" id="RU367105"/>
    </source>
</evidence>
<dbReference type="SMART" id="SM01197">
    <property type="entry name" value="FANCL_C"/>
    <property type="match status" value="1"/>
</dbReference>
<dbReference type="GO" id="GO:0005737">
    <property type="term" value="C:cytoplasm"/>
    <property type="evidence" value="ECO:0007669"/>
    <property type="project" value="UniProtKB-SubCell"/>
</dbReference>
<evidence type="ECO:0000259" key="13">
    <source>
        <dbReference type="PROSITE" id="PS50089"/>
    </source>
</evidence>
<evidence type="ECO:0000256" key="5">
    <source>
        <dbReference type="ARBA" id="ARBA00022723"/>
    </source>
</evidence>
<dbReference type="InterPro" id="IPR004170">
    <property type="entry name" value="WWE_dom"/>
</dbReference>
<comment type="catalytic activity">
    <reaction evidence="1 11">
        <text>S-ubiquitinyl-[E2 ubiquitin-conjugating enzyme]-L-cysteine + [acceptor protein]-L-lysine = [E2 ubiquitin-conjugating enzyme]-L-cysteine + N(6)-ubiquitinyl-[acceptor protein]-L-lysine.</text>
        <dbReference type="EC" id="2.3.2.27"/>
    </reaction>
</comment>
<comment type="caution">
    <text evidence="15">The sequence shown here is derived from an EMBL/GenBank/DDBJ whole genome shotgun (WGS) entry which is preliminary data.</text>
</comment>
<dbReference type="InterPro" id="IPR039398">
    <property type="entry name" value="Deltex_fam"/>
</dbReference>
<keyword evidence="6" id="KW-0677">Repeat</keyword>
<dbReference type="PANTHER" id="PTHR12622">
    <property type="entry name" value="DELTEX-RELATED"/>
    <property type="match status" value="1"/>
</dbReference>
<name>A0AAV7JLF3_9METZ</name>
<keyword evidence="7 10" id="KW-0863">Zinc-finger</keyword>
<organism evidence="15 16">
    <name type="scientific">Oopsacas minuta</name>
    <dbReference type="NCBI Taxonomy" id="111878"/>
    <lineage>
        <taxon>Eukaryota</taxon>
        <taxon>Metazoa</taxon>
        <taxon>Porifera</taxon>
        <taxon>Hexactinellida</taxon>
        <taxon>Hexasterophora</taxon>
        <taxon>Lyssacinosida</taxon>
        <taxon>Leucopsacidae</taxon>
        <taxon>Oopsacas</taxon>
    </lineage>
</organism>
<evidence type="ECO:0000313" key="16">
    <source>
        <dbReference type="Proteomes" id="UP001165289"/>
    </source>
</evidence>
<dbReference type="Gene3D" id="3.30.390.130">
    <property type="match status" value="1"/>
</dbReference>
<dbReference type="InterPro" id="IPR013083">
    <property type="entry name" value="Znf_RING/FYVE/PHD"/>
</dbReference>
<dbReference type="Pfam" id="PF18102">
    <property type="entry name" value="DTC"/>
    <property type="match status" value="1"/>
</dbReference>
<dbReference type="InterPro" id="IPR039399">
    <property type="entry name" value="Deltex_C_sf"/>
</dbReference>
<dbReference type="EMBL" id="JAKMXF010000321">
    <property type="protein sequence ID" value="KAI6649190.1"/>
    <property type="molecule type" value="Genomic_DNA"/>
</dbReference>
<evidence type="ECO:0000256" key="7">
    <source>
        <dbReference type="ARBA" id="ARBA00022771"/>
    </source>
</evidence>
<dbReference type="CDD" id="cd09633">
    <property type="entry name" value="Deltex_C"/>
    <property type="match status" value="1"/>
</dbReference>
<keyword evidence="9" id="KW-0914">Notch signaling pathway</keyword>
<evidence type="ECO:0000256" key="9">
    <source>
        <dbReference type="ARBA" id="ARBA00022976"/>
    </source>
</evidence>
<reference evidence="15 16" key="1">
    <citation type="journal article" date="2023" name="BMC Biol.">
        <title>The compact genome of the sponge Oopsacas minuta (Hexactinellida) is lacking key metazoan core genes.</title>
        <authorList>
            <person name="Santini S."/>
            <person name="Schenkelaars Q."/>
            <person name="Jourda C."/>
            <person name="Duchesne M."/>
            <person name="Belahbib H."/>
            <person name="Rocher C."/>
            <person name="Selva M."/>
            <person name="Riesgo A."/>
            <person name="Vervoort M."/>
            <person name="Leys S.P."/>
            <person name="Kodjabachian L."/>
            <person name="Le Bivic A."/>
            <person name="Borchiellini C."/>
            <person name="Claverie J.M."/>
            <person name="Renard E."/>
        </authorList>
    </citation>
    <scope>NUCLEOTIDE SEQUENCE [LARGE SCALE GENOMIC DNA]</scope>
    <source>
        <strain evidence="15">SPO-2</strain>
    </source>
</reference>
<dbReference type="InterPro" id="IPR018123">
    <property type="entry name" value="WWE-dom_subgr"/>
</dbReference>
<keyword evidence="5 11" id="KW-0479">Metal-binding</keyword>
<feature type="domain" description="RING-type" evidence="13">
    <location>
        <begin position="204"/>
        <end position="271"/>
    </location>
</feature>
<sequence>MASSGGMVQWYFNDGANWTPYDVNSNTSIENTYQTGTKELCIKTYSHTYTVDLLNKKQINISTGTKRDIKRSEIGTDTMSLPVRLPLVPHGASIMPQIPATYLQPASFTYHMPLPVPIATIPATSDLSFSRPISAPRKSGTKSSPTPKPPPSHDDTISAPPIMPRKKYKHEPNKFPRAIGTYDTFFHNYTEIKNGEKVPKDEMCPICLTLLLEPADVDIPKKSRSSSMPLDVVCALKKCSHIFHMVCIGTMLDSTPNMKVNELSISCPICQTIHGVKTGDQPVNGTMLVTREGSSVPGYEGYGTIKIRYGFHHGVSETGTKYNAAGFPRVCYVPDCPEGKTVLELLNLAWKRRLIFTIGTSVTTGCPNCVVWNNIHHKTEPHSNTSGHGFPDPNFLKNIKMELAVQGVTEEELK</sequence>
<dbReference type="Gene3D" id="3.30.40.10">
    <property type="entry name" value="Zinc/RING finger domain, C3HC4 (zinc finger)"/>
    <property type="match status" value="1"/>
</dbReference>
<dbReference type="Pfam" id="PF02825">
    <property type="entry name" value="WWE"/>
    <property type="match status" value="1"/>
</dbReference>
<evidence type="ECO:0000259" key="14">
    <source>
        <dbReference type="PROSITE" id="PS50918"/>
    </source>
</evidence>
<dbReference type="PROSITE" id="PS50089">
    <property type="entry name" value="ZF_RING_2"/>
    <property type="match status" value="1"/>
</dbReference>
<evidence type="ECO:0000256" key="1">
    <source>
        <dbReference type="ARBA" id="ARBA00000900"/>
    </source>
</evidence>
<comment type="pathway">
    <text evidence="2 11">Protein modification; protein ubiquitination.</text>
</comment>
<keyword evidence="4 11" id="KW-0808">Transferase</keyword>
<evidence type="ECO:0000313" key="15">
    <source>
        <dbReference type="EMBL" id="KAI6649190.1"/>
    </source>
</evidence>
<dbReference type="SMART" id="SM00678">
    <property type="entry name" value="WWE"/>
    <property type="match status" value="1"/>
</dbReference>
<dbReference type="GO" id="GO:0061630">
    <property type="term" value="F:ubiquitin protein ligase activity"/>
    <property type="evidence" value="ECO:0007669"/>
    <property type="project" value="UniProtKB-UniRule"/>
</dbReference>
<dbReference type="GO" id="GO:0016567">
    <property type="term" value="P:protein ubiquitination"/>
    <property type="evidence" value="ECO:0007669"/>
    <property type="project" value="UniProtKB-UniRule"/>
</dbReference>
<dbReference type="InterPro" id="IPR037197">
    <property type="entry name" value="WWE_dom_sf"/>
</dbReference>
<dbReference type="SUPFAM" id="SSF57850">
    <property type="entry name" value="RING/U-box"/>
    <property type="match status" value="1"/>
</dbReference>
<dbReference type="SUPFAM" id="SSF117839">
    <property type="entry name" value="WWE domain"/>
    <property type="match status" value="1"/>
</dbReference>
<evidence type="ECO:0000256" key="6">
    <source>
        <dbReference type="ARBA" id="ARBA00022737"/>
    </source>
</evidence>
<feature type="compositionally biased region" description="Low complexity" evidence="12">
    <location>
        <begin position="136"/>
        <end position="145"/>
    </location>
</feature>
<dbReference type="SMART" id="SM00184">
    <property type="entry name" value="RING"/>
    <property type="match status" value="1"/>
</dbReference>
<dbReference type="GO" id="GO:0007219">
    <property type="term" value="P:Notch signaling pathway"/>
    <property type="evidence" value="ECO:0007669"/>
    <property type="project" value="UniProtKB-KW"/>
</dbReference>
<evidence type="ECO:0000256" key="10">
    <source>
        <dbReference type="PROSITE-ProRule" id="PRU00175"/>
    </source>
</evidence>
<dbReference type="Gene3D" id="3.30.720.50">
    <property type="match status" value="1"/>
</dbReference>
<dbReference type="EC" id="2.3.2.27" evidence="11"/>
<dbReference type="InterPro" id="IPR001841">
    <property type="entry name" value="Znf_RING"/>
</dbReference>
<evidence type="ECO:0000256" key="4">
    <source>
        <dbReference type="ARBA" id="ARBA00022679"/>
    </source>
</evidence>